<dbReference type="PANTHER" id="PTHR42929:SF5">
    <property type="entry name" value="ABC TRANSPORTER PERMEASE PROTEIN"/>
    <property type="match status" value="1"/>
</dbReference>
<accession>A0A2N8KI53</accession>
<evidence type="ECO:0000256" key="5">
    <source>
        <dbReference type="ARBA" id="ARBA00022692"/>
    </source>
</evidence>
<dbReference type="PROSITE" id="PS50928">
    <property type="entry name" value="ABC_TM1"/>
    <property type="match status" value="1"/>
</dbReference>
<keyword evidence="4" id="KW-1003">Cell membrane</keyword>
<dbReference type="InterPro" id="IPR035906">
    <property type="entry name" value="MetI-like_sf"/>
</dbReference>
<keyword evidence="7 8" id="KW-0472">Membrane</keyword>
<feature type="transmembrane region" description="Helical" evidence="8">
    <location>
        <begin position="207"/>
        <end position="228"/>
    </location>
</feature>
<dbReference type="PANTHER" id="PTHR42929">
    <property type="entry name" value="INNER MEMBRANE ABC TRANSPORTER PERMEASE PROTEIN YDCU-RELATED-RELATED"/>
    <property type="match status" value="1"/>
</dbReference>
<evidence type="ECO:0000256" key="1">
    <source>
        <dbReference type="ARBA" id="ARBA00004651"/>
    </source>
</evidence>
<evidence type="ECO:0000256" key="8">
    <source>
        <dbReference type="SAM" id="Phobius"/>
    </source>
</evidence>
<dbReference type="GO" id="GO:0005886">
    <property type="term" value="C:plasma membrane"/>
    <property type="evidence" value="ECO:0007669"/>
    <property type="project" value="UniProtKB-SubCell"/>
</dbReference>
<keyword evidence="3" id="KW-0813">Transport</keyword>
<dbReference type="GO" id="GO:0055085">
    <property type="term" value="P:transmembrane transport"/>
    <property type="evidence" value="ECO:0007669"/>
    <property type="project" value="InterPro"/>
</dbReference>
<evidence type="ECO:0000313" key="10">
    <source>
        <dbReference type="EMBL" id="PND33111.1"/>
    </source>
</evidence>
<evidence type="ECO:0000256" key="6">
    <source>
        <dbReference type="ARBA" id="ARBA00022989"/>
    </source>
</evidence>
<feature type="domain" description="ABC transmembrane type-1" evidence="9">
    <location>
        <begin position="65"/>
        <end position="271"/>
    </location>
</feature>
<keyword evidence="6 8" id="KW-1133">Transmembrane helix</keyword>
<evidence type="ECO:0000256" key="3">
    <source>
        <dbReference type="ARBA" id="ARBA00022448"/>
    </source>
</evidence>
<name>A0A2N8KI53_9BURK</name>
<evidence type="ECO:0000313" key="11">
    <source>
        <dbReference type="Proteomes" id="UP000235994"/>
    </source>
</evidence>
<keyword evidence="5 8" id="KW-0812">Transmembrane</keyword>
<comment type="similarity">
    <text evidence="2">Belongs to the binding-protein-dependent transport system permease family. CysTW subfamily.</text>
</comment>
<feature type="transmembrane region" description="Helical" evidence="8">
    <location>
        <begin position="97"/>
        <end position="115"/>
    </location>
</feature>
<evidence type="ECO:0000256" key="2">
    <source>
        <dbReference type="ARBA" id="ARBA00007069"/>
    </source>
</evidence>
<evidence type="ECO:0000259" key="9">
    <source>
        <dbReference type="PROSITE" id="PS50928"/>
    </source>
</evidence>
<feature type="transmembrane region" description="Helical" evidence="8">
    <location>
        <begin position="12"/>
        <end position="35"/>
    </location>
</feature>
<organism evidence="10 11">
    <name type="scientific">Achromobacter pulmonis</name>
    <dbReference type="NCBI Taxonomy" id="1389932"/>
    <lineage>
        <taxon>Bacteria</taxon>
        <taxon>Pseudomonadati</taxon>
        <taxon>Pseudomonadota</taxon>
        <taxon>Betaproteobacteria</taxon>
        <taxon>Burkholderiales</taxon>
        <taxon>Alcaligenaceae</taxon>
        <taxon>Achromobacter</taxon>
    </lineage>
</organism>
<dbReference type="AlphaFoldDB" id="A0A2N8KI53"/>
<dbReference type="CDD" id="cd06261">
    <property type="entry name" value="TM_PBP2"/>
    <property type="match status" value="1"/>
</dbReference>
<comment type="subcellular location">
    <subcellularLocation>
        <location evidence="1">Cell membrane</location>
        <topology evidence="1">Multi-pass membrane protein</topology>
    </subcellularLocation>
</comment>
<dbReference type="Gene3D" id="1.10.3720.10">
    <property type="entry name" value="MetI-like"/>
    <property type="match status" value="1"/>
</dbReference>
<gene>
    <name evidence="10" type="ORF">C1I89_11415</name>
</gene>
<dbReference type="EMBL" id="POQS01000003">
    <property type="protein sequence ID" value="PND33111.1"/>
    <property type="molecule type" value="Genomic_DNA"/>
</dbReference>
<dbReference type="Proteomes" id="UP000235994">
    <property type="component" value="Unassembled WGS sequence"/>
</dbReference>
<evidence type="ECO:0000256" key="7">
    <source>
        <dbReference type="ARBA" id="ARBA00023136"/>
    </source>
</evidence>
<evidence type="ECO:0000256" key="4">
    <source>
        <dbReference type="ARBA" id="ARBA00022475"/>
    </source>
</evidence>
<comment type="caution">
    <text evidence="10">The sequence shown here is derived from an EMBL/GenBank/DDBJ whole genome shotgun (WGS) entry which is preliminary data.</text>
</comment>
<feature type="transmembrane region" description="Helical" evidence="8">
    <location>
        <begin position="64"/>
        <end position="85"/>
    </location>
</feature>
<feature type="transmembrane region" description="Helical" evidence="8">
    <location>
        <begin position="248"/>
        <end position="269"/>
    </location>
</feature>
<feature type="transmembrane region" description="Helical" evidence="8">
    <location>
        <begin position="147"/>
        <end position="170"/>
    </location>
</feature>
<dbReference type="RefSeq" id="WP_102772899.1">
    <property type="nucleotide sequence ID" value="NZ_POQS01000003.1"/>
</dbReference>
<keyword evidence="11" id="KW-1185">Reference proteome</keyword>
<dbReference type="InterPro" id="IPR000515">
    <property type="entry name" value="MetI-like"/>
</dbReference>
<reference evidence="10 11" key="1">
    <citation type="submission" date="2018-01" db="EMBL/GenBank/DDBJ databases">
        <title>The draft genome of an aniline degradation strain ANB-1.</title>
        <authorList>
            <person name="Zhang L."/>
            <person name="Jiang J."/>
        </authorList>
    </citation>
    <scope>NUCLEOTIDE SEQUENCE [LARGE SCALE GENOMIC DNA]</scope>
    <source>
        <strain evidence="10 11">ANB-1</strain>
    </source>
</reference>
<proteinExistence type="inferred from homology"/>
<protein>
    <submittedName>
        <fullName evidence="10">ABC transporter permease</fullName>
    </submittedName>
</protein>
<dbReference type="SUPFAM" id="SSF161098">
    <property type="entry name" value="MetI-like"/>
    <property type="match status" value="1"/>
</dbReference>
<sequence length="288" mass="30886">MSARANPWLLSTPALALYATFLVVPMALVILISFFDFQFYGGMQAAFTWKNYAEIFSDGYYYEIYARTFGVAAAVTLACLVLGTAEAYVLSRMANPWKGLFLMVVLGPLLISVVVRTLGWALLFGSTGLINQALMGIGLISTPIDLMYSNLGVAIALTHVLVPFMVISVWASLQRINPSTEAAALSLGATQFTVIWRVVIPQVMPGILSGAIMVFAMAASSFATPAIIGGRRLKNVATAAYDEFLNTLNWPLGAALAVVLLLATVVVLLSANRIIERKYGAVFNQAGG</sequence>